<protein>
    <recommendedName>
        <fullName evidence="2">Phasin domain-containing protein</fullName>
    </recommendedName>
</protein>
<comment type="caution">
    <text evidence="3">The sequence shown here is derived from an EMBL/GenBank/DDBJ whole genome shotgun (WGS) entry which is preliminary data.</text>
</comment>
<evidence type="ECO:0000256" key="1">
    <source>
        <dbReference type="SAM" id="MobiDB-lite"/>
    </source>
</evidence>
<gene>
    <name evidence="3" type="ORF">ENY07_13190</name>
</gene>
<feature type="compositionally biased region" description="Polar residues" evidence="1">
    <location>
        <begin position="137"/>
        <end position="151"/>
    </location>
</feature>
<sequence length="151" mass="16087">MRRNVMSDFGSSLFALPNLLAAPAGTSQPADMGVAWQRMNEANGRLVQGMISASQHQMGLMQQLMGDHYADLAELREAGTNALLPAQQIALAKRRYHRSVEAMRTISDEMFDCFFDAAASGLSGWAGAAATEADGKQTATPAPRSTPSKAA</sequence>
<dbReference type="AlphaFoldDB" id="A0A8J4HC23"/>
<evidence type="ECO:0000259" key="2">
    <source>
        <dbReference type="Pfam" id="PF09361"/>
    </source>
</evidence>
<dbReference type="Pfam" id="PF09361">
    <property type="entry name" value="Phasin_2"/>
    <property type="match status" value="1"/>
</dbReference>
<feature type="region of interest" description="Disordered" evidence="1">
    <location>
        <begin position="129"/>
        <end position="151"/>
    </location>
</feature>
<dbReference type="EMBL" id="DTQM01000248">
    <property type="protein sequence ID" value="HGC44154.1"/>
    <property type="molecule type" value="Genomic_DNA"/>
</dbReference>
<proteinExistence type="predicted"/>
<feature type="domain" description="Phasin" evidence="2">
    <location>
        <begin position="38"/>
        <end position="112"/>
    </location>
</feature>
<reference evidence="3" key="1">
    <citation type="journal article" date="2020" name="mSystems">
        <title>Genome- and Community-Level Interaction Insights into Carbon Utilization and Element Cycling Functions of Hydrothermarchaeota in Hydrothermal Sediment.</title>
        <authorList>
            <person name="Zhou Z."/>
            <person name="Liu Y."/>
            <person name="Xu W."/>
            <person name="Pan J."/>
            <person name="Luo Z.H."/>
            <person name="Li M."/>
        </authorList>
    </citation>
    <scope>NUCLEOTIDE SEQUENCE</scope>
    <source>
        <strain evidence="3">SpSt-997</strain>
    </source>
</reference>
<dbReference type="InterPro" id="IPR018968">
    <property type="entry name" value="Phasin"/>
</dbReference>
<organism evidence="3">
    <name type="scientific">Acidicaldus sp</name>
    <dbReference type="NCBI Taxonomy" id="1872105"/>
    <lineage>
        <taxon>Bacteria</taxon>
        <taxon>Pseudomonadati</taxon>
        <taxon>Pseudomonadota</taxon>
        <taxon>Alphaproteobacteria</taxon>
        <taxon>Acetobacterales</taxon>
        <taxon>Acetobacteraceae</taxon>
        <taxon>Acidicaldus</taxon>
    </lineage>
</organism>
<accession>A0A8J4HC23</accession>
<evidence type="ECO:0000313" key="3">
    <source>
        <dbReference type="EMBL" id="HGC44154.1"/>
    </source>
</evidence>
<name>A0A8J4HC23_9PROT</name>